<protein>
    <submittedName>
        <fullName evidence="1">Proteasome assembly chaperone family protein</fullName>
    </submittedName>
</protein>
<comment type="caution">
    <text evidence="1">The sequence shown here is derived from an EMBL/GenBank/DDBJ whole genome shotgun (WGS) entry which is preliminary data.</text>
</comment>
<name>A0A6A9QIE1_SULME</name>
<dbReference type="Gene3D" id="3.40.50.10900">
    <property type="entry name" value="PAC-like subunit"/>
    <property type="match status" value="1"/>
</dbReference>
<accession>A0A6A9QIE1</accession>
<dbReference type="Proteomes" id="UP000470772">
    <property type="component" value="Unassembled WGS sequence"/>
</dbReference>
<dbReference type="SUPFAM" id="SSF159659">
    <property type="entry name" value="Cgl1923-like"/>
    <property type="match status" value="1"/>
</dbReference>
<dbReference type="InterPro" id="IPR019151">
    <property type="entry name" value="Proteasome_assmbl_chaperone_2"/>
</dbReference>
<evidence type="ECO:0000313" key="2">
    <source>
        <dbReference type="Proteomes" id="UP000470772"/>
    </source>
</evidence>
<proteinExistence type="predicted"/>
<gene>
    <name evidence="1" type="ORF">GC250_00205</name>
</gene>
<dbReference type="EMBL" id="WGGD01000005">
    <property type="protein sequence ID" value="MUN27919.1"/>
    <property type="molecule type" value="Genomic_DNA"/>
</dbReference>
<organism evidence="1 2">
    <name type="scientific">Sulfuracidifex metallicus DSM 6482 = JCM 9184</name>
    <dbReference type="NCBI Taxonomy" id="523847"/>
    <lineage>
        <taxon>Archaea</taxon>
        <taxon>Thermoproteota</taxon>
        <taxon>Thermoprotei</taxon>
        <taxon>Sulfolobales</taxon>
        <taxon>Sulfolobaceae</taxon>
        <taxon>Sulfuracidifex</taxon>
    </lineage>
</organism>
<dbReference type="Pfam" id="PF09754">
    <property type="entry name" value="PAC2"/>
    <property type="match status" value="1"/>
</dbReference>
<dbReference type="AlphaFoldDB" id="A0A6A9QIE1"/>
<keyword evidence="2" id="KW-1185">Reference proteome</keyword>
<sequence>MHGIEFREKYIPEVSKPTYVILGLPDAGLVGGISTEFLITNSQFKEFAQVYSESHLPPISHISSGIAKSPLSLYHKDNIIVVHSWAAIPSGSLQPVASALVEYLSKFSPALIVSITGLPVQNRLDLEKPTPYWIANDESLGEEVEKTGLMKRFEEGYIAGPYAPILLESARKGLRNLVIVVESFLDLPDPEAAAVALDTLGKYIGIQVDTSSLLKEAEEVRAKIKGLMEQTRREMPGYTSVKPSTYA</sequence>
<dbReference type="PANTHER" id="PTHR35610:SF3">
    <property type="entry name" value="PROTEASOME ASSEMBLY CHAPERONE FAMILY PROTEIN"/>
    <property type="match status" value="1"/>
</dbReference>
<reference evidence="1 2" key="1">
    <citation type="submission" date="2019-10" db="EMBL/GenBank/DDBJ databases">
        <title>Sequencing and Assembly of Multiple Reported Metal-Biooxidizing Members of the Extremely Thermoacidophilic Archaeal Family Sulfolobaceae.</title>
        <authorList>
            <person name="Counts J.A."/>
            <person name="Kelly R.M."/>
        </authorList>
    </citation>
    <scope>NUCLEOTIDE SEQUENCE [LARGE SCALE GENOMIC DNA]</scope>
    <source>
        <strain evidence="1 2">DSM 6482</strain>
    </source>
</reference>
<dbReference type="InterPro" id="IPR038389">
    <property type="entry name" value="PSMG2_sf"/>
</dbReference>
<dbReference type="PANTHER" id="PTHR35610">
    <property type="entry name" value="3-ISOPROPYLMALATE DEHYDRATASE-RELATED"/>
    <property type="match status" value="1"/>
</dbReference>
<dbReference type="RefSeq" id="WP_054837838.1">
    <property type="nucleotide sequence ID" value="NZ_BBBY01000002.1"/>
</dbReference>
<evidence type="ECO:0000313" key="1">
    <source>
        <dbReference type="EMBL" id="MUN27919.1"/>
    </source>
</evidence>
<dbReference type="GO" id="GO:0000502">
    <property type="term" value="C:proteasome complex"/>
    <property type="evidence" value="ECO:0007669"/>
    <property type="project" value="UniProtKB-KW"/>
</dbReference>
<keyword evidence="1" id="KW-0647">Proteasome</keyword>